<keyword evidence="4" id="KW-0341">Growth regulation</keyword>
<feature type="region of interest" description="Disordered" evidence="10">
    <location>
        <begin position="757"/>
        <end position="791"/>
    </location>
</feature>
<evidence type="ECO:0000259" key="11">
    <source>
        <dbReference type="PROSITE" id="PS50003"/>
    </source>
</evidence>
<feature type="compositionally biased region" description="Polar residues" evidence="10">
    <location>
        <begin position="1214"/>
        <end position="1245"/>
    </location>
</feature>
<keyword evidence="13" id="KW-1185">Reference proteome</keyword>
<evidence type="ECO:0000256" key="1">
    <source>
        <dbReference type="ARBA" id="ARBA00011440"/>
    </source>
</evidence>
<feature type="domain" description="IRS-type PTB" evidence="12">
    <location>
        <begin position="147"/>
        <end position="250"/>
    </location>
</feature>
<reference evidence="14" key="2">
    <citation type="submission" date="2025-08" db="UniProtKB">
        <authorList>
            <consortium name="RefSeq"/>
        </authorList>
    </citation>
    <scope>IDENTIFICATION</scope>
    <source>
        <tissue evidence="14">Whole sample</tissue>
    </source>
</reference>
<feature type="compositionally biased region" description="Polar residues" evidence="10">
    <location>
        <begin position="975"/>
        <end position="986"/>
    </location>
</feature>
<feature type="compositionally biased region" description="Polar residues" evidence="10">
    <location>
        <begin position="1120"/>
        <end position="1129"/>
    </location>
</feature>
<sequence>MMMMDHFDSEDDNISRASSNRWSVMAFELPGSDILKTGYLKKLKTKKDKFFVLRSTSSSGPARLEYHDSEKKFKAGQLPKRQILLHKCFNINKKSDTRQKNCIALYLVDECFAVIVKDATEMQIWLDLLLEHQNEYLTEEQQPYPHYDHIWQVEIKPKGLGVSKHLCGGYRFCLQDTVCFVRNNSDKVDFEIQMMNIRRCGHKESFFFMELGRHSPTGSGELWMQVDDTHIAQTMHEVLLSAMREPFRSRSNTSSSGRIRDAEIEPHESRSREGSHGQGSLRNKKKKVPRPGSALPTEIPPALAQISTSPSSSHVYENEGRNSNLGVFIPPKSVLMTTNENKKNKGTTDPFRERGLSNSMEQQKARHDSFTNKREFYGTSPAGDMTSVKHLEVKSPSSLETTNSYLVMSPTQRSVSPFRDQTDRPGSAASDHEPVPKLETGYMDMKPGTVSSGGATTDPGYIDMSLSSPQVDKTTSVAALSQMNSGYIPMGAGHAGRLATSAPIPIRQPKEPGYMEMGPSSQPLPQIKEGGSGEAYLPMTPSANSPLPDTDNLRPAKMICYLSDDSMSGDLPKRSFSVGSRPTAKTIRHHTSYVEPKAKEEVTDNGRWQSAPHLIAQKKAQVSHSYLNTDYSLGSSPSQSLFSEDSMMEMDYRPRATSESYRPRTSSVGKILSQSRQRSSSYGQQSKLAQLAHDVRRKVGSFESVRNSNANIDKQLFHRTSNDSIGHLSLSSKASSSESLRLSSRNSEYVDMHLDKSNDTGYIDMSIGTPKSTKSSACHSRSSSNQSLSSSPAIINSFGLKQEPLINVKVIKSSDGNTQKSSNLNVSSRSSLASRSPCGSGRESEDESYVPYAPGISGDNQMQESRSGSLSDKKTSSRSNSLSSDRRPGSRSGSFGSEKNPDSRSNSFGTSSRPGPRSGSFKADQKTHKSSRMGRHSPKTSLVSSDTPKSGGDRKAAKPCDDNPYIDYEPGTVDVGSSSASPQSGTKDGVCNASIVSKSIVQKPNAQIPQYSMSMDPLFSEMLLVKQKAGESEKGESESVKNSETSSQSKEDTFPPKTLSSDNYSYMEYAPDTFVVVDSSLKSPEVARSYFSPKSSSREEKENVTVKDREERQDPVGASKVQSSGAFTESENRSINDQRMSSRKESGEAVVKQVLPMKTVLLDSTEDDDGYVGLDFGDNKSSSDKSYLSRPPVRGNPAEGTSVDGDLFVRQNRQRCSPVNTGSKSEHLSTQTGLKKKTSTSSLQDQDVVFRDNKKETEKSCESLNLKSPLSPSLTKNQELQKQASMPCVAMEANSCSSIKQEEDLLNRRSCSDLAKEYEEMSLPALGSKCSSNQQLCSGPVLNYAKLDLGSSEEIPGEQKLRQTRLPSSPDESGPPLQGYAEIDFEMSDNLKNARNREKQPVKFSIE</sequence>
<dbReference type="SMART" id="SM01244">
    <property type="entry name" value="IRS"/>
    <property type="match status" value="1"/>
</dbReference>
<dbReference type="SMART" id="SM00233">
    <property type="entry name" value="PH"/>
    <property type="match status" value="1"/>
</dbReference>
<dbReference type="CDD" id="cd01257">
    <property type="entry name" value="PH_IRS"/>
    <property type="match status" value="1"/>
</dbReference>
<evidence type="ECO:0000256" key="10">
    <source>
        <dbReference type="SAM" id="MobiDB-lite"/>
    </source>
</evidence>
<dbReference type="Gene3D" id="2.30.29.30">
    <property type="entry name" value="Pleckstrin-homology domain (PH domain)/Phosphotyrosine-binding domain (PTB)"/>
    <property type="match status" value="2"/>
</dbReference>
<feature type="compositionally biased region" description="Low complexity" evidence="10">
    <location>
        <begin position="907"/>
        <end position="921"/>
    </location>
</feature>
<feature type="compositionally biased region" description="Basic and acidic residues" evidence="10">
    <location>
        <begin position="1248"/>
        <end position="1261"/>
    </location>
</feature>
<feature type="compositionally biased region" description="Basic residues" evidence="10">
    <location>
        <begin position="928"/>
        <end position="938"/>
    </location>
</feature>
<dbReference type="InterPro" id="IPR011993">
    <property type="entry name" value="PH-like_dom_sf"/>
</dbReference>
<keyword evidence="7" id="KW-0896">Oogenesis</keyword>
<feature type="compositionally biased region" description="Polar residues" evidence="10">
    <location>
        <begin position="305"/>
        <end position="325"/>
    </location>
</feature>
<organism evidence="13 14">
    <name type="scientific">Crassostrea virginica</name>
    <name type="common">Eastern oyster</name>
    <dbReference type="NCBI Taxonomy" id="6565"/>
    <lineage>
        <taxon>Eukaryota</taxon>
        <taxon>Metazoa</taxon>
        <taxon>Spiralia</taxon>
        <taxon>Lophotrochozoa</taxon>
        <taxon>Mollusca</taxon>
        <taxon>Bivalvia</taxon>
        <taxon>Autobranchia</taxon>
        <taxon>Pteriomorphia</taxon>
        <taxon>Ostreida</taxon>
        <taxon>Ostreoidea</taxon>
        <taxon>Ostreidae</taxon>
        <taxon>Crassostrea</taxon>
    </lineage>
</organism>
<feature type="region of interest" description="Disordered" evidence="10">
    <location>
        <begin position="653"/>
        <end position="689"/>
    </location>
</feature>
<evidence type="ECO:0000256" key="5">
    <source>
        <dbReference type="ARBA" id="ARBA00022737"/>
    </source>
</evidence>
<dbReference type="CDD" id="cd01204">
    <property type="entry name" value="PTB_IRS"/>
    <property type="match status" value="1"/>
</dbReference>
<evidence type="ECO:0000256" key="7">
    <source>
        <dbReference type="ARBA" id="ARBA00022943"/>
    </source>
</evidence>
<feature type="compositionally biased region" description="Polar residues" evidence="10">
    <location>
        <begin position="657"/>
        <end position="668"/>
    </location>
</feature>
<dbReference type="GO" id="GO:0043548">
    <property type="term" value="F:phosphatidylinositol 3-kinase binding"/>
    <property type="evidence" value="ECO:0007669"/>
    <property type="project" value="TreeGrafter"/>
</dbReference>
<dbReference type="GO" id="GO:0008286">
    <property type="term" value="P:insulin receptor signaling pathway"/>
    <property type="evidence" value="ECO:0007669"/>
    <property type="project" value="InterPro"/>
</dbReference>
<feature type="compositionally biased region" description="Basic and acidic residues" evidence="10">
    <location>
        <begin position="1096"/>
        <end position="1114"/>
    </location>
</feature>
<feature type="compositionally biased region" description="Basic and acidic residues" evidence="10">
    <location>
        <begin position="951"/>
        <end position="961"/>
    </location>
</feature>
<dbReference type="GeneID" id="111117013"/>
<feature type="compositionally biased region" description="Low complexity" evidence="10">
    <location>
        <begin position="1263"/>
        <end position="1277"/>
    </location>
</feature>
<feature type="compositionally biased region" description="Basic and acidic residues" evidence="10">
    <location>
        <begin position="258"/>
        <end position="275"/>
    </location>
</feature>
<comment type="function">
    <text evidence="9">Activates phosphatidylinositol 3-kinase when bound to the regulatory p85 subunit. May mediate the control of various cellular processes by insulin-like peptides. When phosphorylated by the insulin receptor binds specifically to various cellular proteins containing SH2 domains. Involved in control of cell proliferation, cell size, and body and organ growth throughout development. Also has a role in a signaling pathway controlling the physiological response required to endure periods of low nutrient conditions. Insulin/insulin-like growth factor (IGF) signaling pathway has a role in regulating aging and is necessary in the ovary for vitellogenic maturation.</text>
</comment>
<feature type="domain" description="PH" evidence="11">
    <location>
        <begin position="33"/>
        <end position="134"/>
    </location>
</feature>
<keyword evidence="5" id="KW-0677">Repeat</keyword>
<dbReference type="SUPFAM" id="SSF50729">
    <property type="entry name" value="PH domain-like"/>
    <property type="match status" value="2"/>
</dbReference>
<dbReference type="GO" id="GO:0048477">
    <property type="term" value="P:oogenesis"/>
    <property type="evidence" value="ECO:0007669"/>
    <property type="project" value="UniProtKB-KW"/>
</dbReference>
<feature type="compositionally biased region" description="Low complexity" evidence="10">
    <location>
        <begin position="821"/>
        <end position="836"/>
    </location>
</feature>
<keyword evidence="3" id="KW-0597">Phosphoprotein</keyword>
<dbReference type="GO" id="GO:0005829">
    <property type="term" value="C:cytosol"/>
    <property type="evidence" value="ECO:0007669"/>
    <property type="project" value="TreeGrafter"/>
</dbReference>
<evidence type="ECO:0000259" key="12">
    <source>
        <dbReference type="PROSITE" id="PS51064"/>
    </source>
</evidence>
<protein>
    <recommendedName>
        <fullName evidence="2">Insulin receptor substrate 1</fullName>
    </recommendedName>
    <alternativeName>
        <fullName evidence="8">Protein chico</fullName>
    </alternativeName>
</protein>
<feature type="region of interest" description="Disordered" evidence="10">
    <location>
        <begin position="411"/>
        <end position="448"/>
    </location>
</feature>
<feature type="region of interest" description="Disordered" evidence="10">
    <location>
        <begin position="1026"/>
        <end position="1063"/>
    </location>
</feature>
<evidence type="ECO:0000256" key="2">
    <source>
        <dbReference type="ARBA" id="ARBA00015710"/>
    </source>
</evidence>
<dbReference type="PANTHER" id="PTHR10614">
    <property type="entry name" value="INSULIN RECEPTOR SUBSTRATE"/>
    <property type="match status" value="1"/>
</dbReference>
<dbReference type="InterPro" id="IPR001849">
    <property type="entry name" value="PH_domain"/>
</dbReference>
<dbReference type="KEGG" id="cvn:111117013"/>
<accession>A0A8B8C9H4</accession>
<feature type="region of interest" description="Disordered" evidence="10">
    <location>
        <begin position="1352"/>
        <end position="1379"/>
    </location>
</feature>
<dbReference type="SMART" id="SM00310">
    <property type="entry name" value="PTBI"/>
    <property type="match status" value="1"/>
</dbReference>
<dbReference type="InterPro" id="IPR002404">
    <property type="entry name" value="IRS_PTB"/>
</dbReference>
<evidence type="ECO:0000256" key="8">
    <source>
        <dbReference type="ARBA" id="ARBA00033282"/>
    </source>
</evidence>
<dbReference type="PROSITE" id="PS50003">
    <property type="entry name" value="PH_DOMAIN"/>
    <property type="match status" value="1"/>
</dbReference>
<evidence type="ECO:0000256" key="4">
    <source>
        <dbReference type="ARBA" id="ARBA00022604"/>
    </source>
</evidence>
<dbReference type="PROSITE" id="PS51064">
    <property type="entry name" value="IRS_PTB"/>
    <property type="match status" value="1"/>
</dbReference>
<feature type="region of interest" description="Disordered" evidence="10">
    <location>
        <begin position="815"/>
        <end position="990"/>
    </location>
</feature>
<dbReference type="Proteomes" id="UP000694844">
    <property type="component" value="Chromosome 1"/>
</dbReference>
<proteinExistence type="predicted"/>
<gene>
    <name evidence="14" type="primary">LOC111117013</name>
</gene>
<evidence type="ECO:0000256" key="3">
    <source>
        <dbReference type="ARBA" id="ARBA00022553"/>
    </source>
</evidence>
<reference evidence="13" key="1">
    <citation type="submission" date="2024-06" db="UniProtKB">
        <authorList>
            <consortium name="RefSeq"/>
        </authorList>
    </citation>
    <scope>NUCLEOTIDE SEQUENCE [LARGE SCALE GENOMIC DNA]</scope>
</reference>
<feature type="compositionally biased region" description="Low complexity" evidence="10">
    <location>
        <begin position="673"/>
        <end position="686"/>
    </location>
</feature>
<feature type="compositionally biased region" description="Basic and acidic residues" evidence="10">
    <location>
        <begin position="1028"/>
        <end position="1041"/>
    </location>
</feature>
<feature type="compositionally biased region" description="Polar residues" evidence="10">
    <location>
        <begin position="939"/>
        <end position="948"/>
    </location>
</feature>
<evidence type="ECO:0000313" key="13">
    <source>
        <dbReference type="Proteomes" id="UP000694844"/>
    </source>
</evidence>
<comment type="subunit">
    <text evidence="1">Bindings to phosphatidylinositol 3-kinase and SHP2.</text>
</comment>
<dbReference type="InterPro" id="IPR039011">
    <property type="entry name" value="IRS"/>
</dbReference>
<feature type="compositionally biased region" description="Polar residues" evidence="10">
    <location>
        <begin position="769"/>
        <end position="779"/>
    </location>
</feature>
<dbReference type="Pfam" id="PF02174">
    <property type="entry name" value="IRS"/>
    <property type="match status" value="1"/>
</dbReference>
<name>A0A8B8C9H4_CRAVI</name>
<feature type="region of interest" description="Disordered" evidence="10">
    <location>
        <begin position="246"/>
        <end position="369"/>
    </location>
</feature>
<dbReference type="PANTHER" id="PTHR10614:SF13">
    <property type="entry name" value="INSULIN RECEPTOR SUBSTRATE 1"/>
    <property type="match status" value="1"/>
</dbReference>
<dbReference type="PRINTS" id="PR00628">
    <property type="entry name" value="INSULINRSI"/>
</dbReference>
<dbReference type="GO" id="GO:0005886">
    <property type="term" value="C:plasma membrane"/>
    <property type="evidence" value="ECO:0007669"/>
    <property type="project" value="TreeGrafter"/>
</dbReference>
<evidence type="ECO:0000256" key="9">
    <source>
        <dbReference type="ARBA" id="ARBA00046145"/>
    </source>
</evidence>
<feature type="region of interest" description="Disordered" evidence="10">
    <location>
        <begin position="1086"/>
        <end position="1279"/>
    </location>
</feature>
<keyword evidence="6" id="KW-0221">Differentiation</keyword>
<feature type="compositionally biased region" description="Low complexity" evidence="10">
    <location>
        <begin position="780"/>
        <end position="791"/>
    </location>
</feature>
<evidence type="ECO:0000256" key="6">
    <source>
        <dbReference type="ARBA" id="ARBA00022782"/>
    </source>
</evidence>
<dbReference type="GO" id="GO:0005158">
    <property type="term" value="F:insulin receptor binding"/>
    <property type="evidence" value="ECO:0007669"/>
    <property type="project" value="InterPro"/>
</dbReference>
<feature type="compositionally biased region" description="Basic and acidic residues" evidence="10">
    <location>
        <begin position="1130"/>
        <end position="1147"/>
    </location>
</feature>
<dbReference type="OrthoDB" id="946068at2759"/>
<dbReference type="RefSeq" id="XP_022311779.1">
    <property type="nucleotide sequence ID" value="XM_022456071.1"/>
</dbReference>
<evidence type="ECO:0000313" key="14">
    <source>
        <dbReference type="RefSeq" id="XP_022311779.1"/>
    </source>
</evidence>